<dbReference type="GO" id="GO:0008840">
    <property type="term" value="F:4-hydroxy-tetrahydrodipicolinate synthase activity"/>
    <property type="evidence" value="ECO:0007669"/>
    <property type="project" value="TreeGrafter"/>
</dbReference>
<gene>
    <name evidence="6" type="ORF">EAX62_11795</name>
</gene>
<feature type="active site" description="Proton donor/acceptor" evidence="4">
    <location>
        <position position="136"/>
    </location>
</feature>
<keyword evidence="7" id="KW-1185">Reference proteome</keyword>
<evidence type="ECO:0000256" key="5">
    <source>
        <dbReference type="PIRSR" id="PIRSR001365-2"/>
    </source>
</evidence>
<dbReference type="SUPFAM" id="SSF51569">
    <property type="entry name" value="Aldolase"/>
    <property type="match status" value="1"/>
</dbReference>
<dbReference type="AlphaFoldDB" id="A0A3M0G1L1"/>
<evidence type="ECO:0000313" key="7">
    <source>
        <dbReference type="Proteomes" id="UP000275256"/>
    </source>
</evidence>
<dbReference type="EMBL" id="REFW01000003">
    <property type="protein sequence ID" value="RMB58804.1"/>
    <property type="molecule type" value="Genomic_DNA"/>
</dbReference>
<feature type="binding site" evidence="5">
    <location>
        <position position="210"/>
    </location>
    <ligand>
        <name>pyruvate</name>
        <dbReference type="ChEBI" id="CHEBI:15361"/>
    </ligand>
</feature>
<comment type="similarity">
    <text evidence="1 3">Belongs to the DapA family.</text>
</comment>
<evidence type="ECO:0000256" key="3">
    <source>
        <dbReference type="PIRNR" id="PIRNR001365"/>
    </source>
</evidence>
<dbReference type="CDD" id="cd00408">
    <property type="entry name" value="DHDPS-like"/>
    <property type="match status" value="1"/>
</dbReference>
<dbReference type="SMART" id="SM01130">
    <property type="entry name" value="DHDPS"/>
    <property type="match status" value="1"/>
</dbReference>
<proteinExistence type="inferred from homology"/>
<dbReference type="RefSeq" id="WP_121901925.1">
    <property type="nucleotide sequence ID" value="NZ_REFW01000003.1"/>
</dbReference>
<name>A0A3M0G1L1_9ACTN</name>
<dbReference type="PANTHER" id="PTHR12128">
    <property type="entry name" value="DIHYDRODIPICOLINATE SYNTHASE"/>
    <property type="match status" value="1"/>
</dbReference>
<evidence type="ECO:0000313" key="6">
    <source>
        <dbReference type="EMBL" id="RMB58804.1"/>
    </source>
</evidence>
<dbReference type="Pfam" id="PF00701">
    <property type="entry name" value="DHDPS"/>
    <property type="match status" value="1"/>
</dbReference>
<evidence type="ECO:0000256" key="1">
    <source>
        <dbReference type="ARBA" id="ARBA00007592"/>
    </source>
</evidence>
<dbReference type="OrthoDB" id="3175637at2"/>
<reference evidence="6 7" key="1">
    <citation type="submission" date="2018-10" db="EMBL/GenBank/DDBJ databases">
        <title>Tessaracoccus antarcticuss sp. nov., isolated from sediment.</title>
        <authorList>
            <person name="Zhou L.Y."/>
            <person name="Du Z.J."/>
        </authorList>
    </citation>
    <scope>NUCLEOTIDE SEQUENCE [LARGE SCALE GENOMIC DNA]</scope>
    <source>
        <strain evidence="6 7">JDX10</strain>
    </source>
</reference>
<protein>
    <submittedName>
        <fullName evidence="6">Dihydrodipicolinate synthase family protein</fullName>
    </submittedName>
</protein>
<evidence type="ECO:0000256" key="2">
    <source>
        <dbReference type="ARBA" id="ARBA00023239"/>
    </source>
</evidence>
<evidence type="ECO:0000256" key="4">
    <source>
        <dbReference type="PIRSR" id="PIRSR001365-1"/>
    </source>
</evidence>
<keyword evidence="2 3" id="KW-0456">Lyase</keyword>
<dbReference type="PRINTS" id="PR00146">
    <property type="entry name" value="DHPICSNTHASE"/>
</dbReference>
<dbReference type="InterPro" id="IPR002220">
    <property type="entry name" value="DapA-like"/>
</dbReference>
<dbReference type="Proteomes" id="UP000275256">
    <property type="component" value="Unassembled WGS sequence"/>
</dbReference>
<dbReference type="PANTHER" id="PTHR12128:SF66">
    <property type="entry name" value="4-HYDROXY-2-OXOGLUTARATE ALDOLASE, MITOCHONDRIAL"/>
    <property type="match status" value="1"/>
</dbReference>
<dbReference type="PIRSF" id="PIRSF001365">
    <property type="entry name" value="DHDPS"/>
    <property type="match status" value="1"/>
</dbReference>
<dbReference type="Gene3D" id="3.20.20.70">
    <property type="entry name" value="Aldolase class I"/>
    <property type="match status" value="1"/>
</dbReference>
<feature type="active site" description="Schiff-base intermediate with substrate" evidence="4">
    <location>
        <position position="165"/>
    </location>
</feature>
<organism evidence="6 7">
    <name type="scientific">Tessaracoccus antarcticus</name>
    <dbReference type="NCBI Taxonomy" id="2479848"/>
    <lineage>
        <taxon>Bacteria</taxon>
        <taxon>Bacillati</taxon>
        <taxon>Actinomycetota</taxon>
        <taxon>Actinomycetes</taxon>
        <taxon>Propionibacteriales</taxon>
        <taxon>Propionibacteriaceae</taxon>
        <taxon>Tessaracoccus</taxon>
    </lineage>
</organism>
<comment type="caution">
    <text evidence="6">The sequence shown here is derived from an EMBL/GenBank/DDBJ whole genome shotgun (WGS) entry which is preliminary data.</text>
</comment>
<accession>A0A3M0G1L1</accession>
<dbReference type="InterPro" id="IPR013785">
    <property type="entry name" value="Aldolase_TIM"/>
</dbReference>
<feature type="binding site" evidence="5">
    <location>
        <position position="48"/>
    </location>
    <ligand>
        <name>pyruvate</name>
        <dbReference type="ChEBI" id="CHEBI:15361"/>
    </ligand>
</feature>
<sequence length="307" mass="32656">MTQEFVGIYPPVVTPFTAEGDIDFASLDRVVDHLIDGGMHGLFVMGSTGEVAYLTDDQRESVVSAIAARTAGRVPILVGCMEQTAPRVIQQAHRAIAAGAAGIVVTAPFYALNSMSEIAEHFRMVAAAVDVPVFAYDVPVRLGGVKLAPEMLVMLGTEGVIAGVKDSSGNDVEFRRLIALNRAAGSPLKLFTGHEMVNEAMMLIGADGMVPGFANVDPARYRALWDACVDGKWEHAVAIQEEINAEFQVVFMPRGRGGDGTGVGAFKIAMHLLGVIDQPTQPRPLADFTAEDISAVREVLVHTGLLA</sequence>